<evidence type="ECO:0000313" key="3">
    <source>
        <dbReference type="EMBL" id="UXI68760.1"/>
    </source>
</evidence>
<dbReference type="RefSeq" id="WP_261695719.1">
    <property type="nucleotide sequence ID" value="NZ_CP104694.1"/>
</dbReference>
<proteinExistence type="predicted"/>
<sequence length="403" mass="43306">MRNFKVLGWAGLVLVGFSATVMAADVVTGAAAEGRRESVASEQQQAQVLLGGATQKTTASRSAGAATTPGPVAKATTPAPNAYRAYAPSCLSHPLPEQFSGPLTPPTAPFRVRLAAIQTGVNGYVTEDVNVRLWRIPCSSSGQFYESVTLLAIDRDAANEGNTQRYPLFPGVRVTQGSNTLKLVRVAEEPNTVLSHTKADEPLIRSSTFVLENFASNDSSTAYFDFNNPFTITFFNFFNGDTGQALQVPVYNPTQSTYPTAFQNQPITGYLTGNWYDPAHSGEGILVQVFDLPGNTTRKLFTFAWFTYTNDGRPFWLFGAQDFPIDSRGPLVVPTVYQNGGGFAGNFGASAQSLPWGSVTFNFPTCYSTSFTFNGTANIPGVPAGSGTRNWIRAVDTNGLTCE</sequence>
<organism evidence="3 4">
    <name type="scientific">Tahibacter amnicola</name>
    <dbReference type="NCBI Taxonomy" id="2976241"/>
    <lineage>
        <taxon>Bacteria</taxon>
        <taxon>Pseudomonadati</taxon>
        <taxon>Pseudomonadota</taxon>
        <taxon>Gammaproteobacteria</taxon>
        <taxon>Lysobacterales</taxon>
        <taxon>Rhodanobacteraceae</taxon>
        <taxon>Tahibacter</taxon>
    </lineage>
</organism>
<feature type="signal peptide" evidence="2">
    <location>
        <begin position="1"/>
        <end position="23"/>
    </location>
</feature>
<evidence type="ECO:0000256" key="2">
    <source>
        <dbReference type="SAM" id="SignalP"/>
    </source>
</evidence>
<dbReference type="Proteomes" id="UP001064632">
    <property type="component" value="Chromosome"/>
</dbReference>
<reference evidence="3" key="1">
    <citation type="submission" date="2022-09" db="EMBL/GenBank/DDBJ databases">
        <title>Tahibacter sp. nov., isolated from a fresh water.</title>
        <authorList>
            <person name="Baek J.H."/>
            <person name="Lee J.K."/>
            <person name="Kim J.M."/>
            <person name="Jeon C.O."/>
        </authorList>
    </citation>
    <scope>NUCLEOTIDE SEQUENCE</scope>
    <source>
        <strain evidence="3">W38</strain>
    </source>
</reference>
<accession>A0ABY6BFZ9</accession>
<feature type="compositionally biased region" description="Low complexity" evidence="1">
    <location>
        <begin position="57"/>
        <end position="68"/>
    </location>
</feature>
<dbReference type="EMBL" id="CP104694">
    <property type="protein sequence ID" value="UXI68760.1"/>
    <property type="molecule type" value="Genomic_DNA"/>
</dbReference>
<name>A0ABY6BFZ9_9GAMM</name>
<evidence type="ECO:0000256" key="1">
    <source>
        <dbReference type="SAM" id="MobiDB-lite"/>
    </source>
</evidence>
<protein>
    <submittedName>
        <fullName evidence="3">Uncharacterized protein</fullName>
    </submittedName>
</protein>
<feature type="chain" id="PRO_5046722229" evidence="2">
    <location>
        <begin position="24"/>
        <end position="403"/>
    </location>
</feature>
<keyword evidence="2" id="KW-0732">Signal</keyword>
<evidence type="ECO:0000313" key="4">
    <source>
        <dbReference type="Proteomes" id="UP001064632"/>
    </source>
</evidence>
<keyword evidence="4" id="KW-1185">Reference proteome</keyword>
<gene>
    <name evidence="3" type="ORF">N4264_03655</name>
</gene>
<feature type="region of interest" description="Disordered" evidence="1">
    <location>
        <begin position="52"/>
        <end position="74"/>
    </location>
</feature>